<evidence type="ECO:0000256" key="7">
    <source>
        <dbReference type="ARBA" id="ARBA00023277"/>
    </source>
</evidence>
<keyword evidence="3" id="KW-0964">Secreted</keyword>
<protein>
    <recommendedName>
        <fullName evidence="2">feruloyl esterase</fullName>
        <ecNumber evidence="2">3.1.1.73</ecNumber>
    </recommendedName>
</protein>
<evidence type="ECO:0000256" key="5">
    <source>
        <dbReference type="ARBA" id="ARBA00022729"/>
    </source>
</evidence>
<dbReference type="AlphaFoldDB" id="A0A8H7WDA7"/>
<reference evidence="11" key="1">
    <citation type="submission" date="2021-02" db="EMBL/GenBank/DDBJ databases">
        <title>Genome sequence Cadophora malorum strain M34.</title>
        <authorList>
            <person name="Stefanovic E."/>
            <person name="Vu D."/>
            <person name="Scully C."/>
            <person name="Dijksterhuis J."/>
            <person name="Roader J."/>
            <person name="Houbraken J."/>
        </authorList>
    </citation>
    <scope>NUCLEOTIDE SEQUENCE</scope>
    <source>
        <strain evidence="11">M34</strain>
    </source>
</reference>
<keyword evidence="7" id="KW-0119">Carbohydrate metabolism</keyword>
<evidence type="ECO:0000313" key="12">
    <source>
        <dbReference type="Proteomes" id="UP000664132"/>
    </source>
</evidence>
<keyword evidence="5 10" id="KW-0732">Signal</keyword>
<accession>A0A8H7WDA7</accession>
<evidence type="ECO:0000256" key="4">
    <source>
        <dbReference type="ARBA" id="ARBA00022651"/>
    </source>
</evidence>
<keyword evidence="4" id="KW-0858">Xylan degradation</keyword>
<dbReference type="GO" id="GO:0005576">
    <property type="term" value="C:extracellular region"/>
    <property type="evidence" value="ECO:0007669"/>
    <property type="project" value="UniProtKB-SubCell"/>
</dbReference>
<evidence type="ECO:0000256" key="1">
    <source>
        <dbReference type="ARBA" id="ARBA00004613"/>
    </source>
</evidence>
<dbReference type="OrthoDB" id="424610at2759"/>
<dbReference type="Proteomes" id="UP000664132">
    <property type="component" value="Unassembled WGS sequence"/>
</dbReference>
<feature type="signal peptide" evidence="10">
    <location>
        <begin position="1"/>
        <end position="18"/>
    </location>
</feature>
<evidence type="ECO:0000256" key="2">
    <source>
        <dbReference type="ARBA" id="ARBA00013091"/>
    </source>
</evidence>
<keyword evidence="12" id="KW-1185">Reference proteome</keyword>
<name>A0A8H7WDA7_9HELO</name>
<dbReference type="InterPro" id="IPR029058">
    <property type="entry name" value="AB_hydrolase_fold"/>
</dbReference>
<dbReference type="EC" id="3.1.1.73" evidence="2"/>
<dbReference type="Gene3D" id="3.40.50.1820">
    <property type="entry name" value="alpha/beta hydrolase"/>
    <property type="match status" value="1"/>
</dbReference>
<evidence type="ECO:0000256" key="9">
    <source>
        <dbReference type="ARBA" id="ARBA00034075"/>
    </source>
</evidence>
<dbReference type="EMBL" id="JAFJYH010000044">
    <property type="protein sequence ID" value="KAG4422758.1"/>
    <property type="molecule type" value="Genomic_DNA"/>
</dbReference>
<dbReference type="PANTHER" id="PTHR38050">
    <property type="match status" value="1"/>
</dbReference>
<comment type="caution">
    <text evidence="11">The sequence shown here is derived from an EMBL/GenBank/DDBJ whole genome shotgun (WGS) entry which is preliminary data.</text>
</comment>
<sequence length="327" mass="35142">MALLRSLIFLTSTAFCTAIPSSPQTAGSCGCGKPLPAAQSPPGGVSHQTHFAQSDGTARTYLIHVPSNYDVNKAVPLIFSFHGRTKNSSEQEVLSQFSNEEWNPDGIAVYPQGIDNQWQGDPASKGVDDIGFVSDMIAHFKDRYCIDTSRIYAAGKSNGGGFTNVLACDPDLSKQIAAFAPVSGAFYVPGSSSNNCSPQTAQSIPIPCNPGRNPLPILEFHGSADGTIPYSGGPRRNECLPTMPHWVREWSRREGFGLTNKTTSLHGGKVLKYEYGGGQGELGIVSHYLVEGLGHAWPSKTPNDDNSEGTYLDATSIIMNFFTKYTL</sequence>
<comment type="catalytic activity">
    <reaction evidence="9">
        <text>feruloyl-polysaccharide + H2O = ferulate + polysaccharide.</text>
        <dbReference type="EC" id="3.1.1.73"/>
    </reaction>
</comment>
<gene>
    <name evidence="11" type="ORF">IFR04_004106</name>
</gene>
<feature type="chain" id="PRO_5034947972" description="feruloyl esterase" evidence="10">
    <location>
        <begin position="19"/>
        <end position="327"/>
    </location>
</feature>
<evidence type="ECO:0000256" key="8">
    <source>
        <dbReference type="ARBA" id="ARBA00023326"/>
    </source>
</evidence>
<keyword evidence="6" id="KW-0378">Hydrolase</keyword>
<comment type="subcellular location">
    <subcellularLocation>
        <location evidence="1">Secreted</location>
    </subcellularLocation>
</comment>
<dbReference type="PANTHER" id="PTHR38050:SF2">
    <property type="entry name" value="FERULOYL ESTERASE C-RELATED"/>
    <property type="match status" value="1"/>
</dbReference>
<evidence type="ECO:0000256" key="3">
    <source>
        <dbReference type="ARBA" id="ARBA00022525"/>
    </source>
</evidence>
<proteinExistence type="predicted"/>
<evidence type="ECO:0000256" key="10">
    <source>
        <dbReference type="SAM" id="SignalP"/>
    </source>
</evidence>
<evidence type="ECO:0000256" key="6">
    <source>
        <dbReference type="ARBA" id="ARBA00022801"/>
    </source>
</evidence>
<dbReference type="GO" id="GO:0045493">
    <property type="term" value="P:xylan catabolic process"/>
    <property type="evidence" value="ECO:0007669"/>
    <property type="project" value="UniProtKB-KW"/>
</dbReference>
<evidence type="ECO:0000313" key="11">
    <source>
        <dbReference type="EMBL" id="KAG4422758.1"/>
    </source>
</evidence>
<keyword evidence="8" id="KW-0624">Polysaccharide degradation</keyword>
<dbReference type="GO" id="GO:0030600">
    <property type="term" value="F:feruloyl esterase activity"/>
    <property type="evidence" value="ECO:0007669"/>
    <property type="project" value="UniProtKB-EC"/>
</dbReference>
<dbReference type="SUPFAM" id="SSF53474">
    <property type="entry name" value="alpha/beta-Hydrolases"/>
    <property type="match status" value="1"/>
</dbReference>
<dbReference type="InterPro" id="IPR043595">
    <property type="entry name" value="FaeB/C/D"/>
</dbReference>
<dbReference type="PROSITE" id="PS51257">
    <property type="entry name" value="PROKAR_LIPOPROTEIN"/>
    <property type="match status" value="1"/>
</dbReference>
<organism evidence="11 12">
    <name type="scientific">Cadophora malorum</name>
    <dbReference type="NCBI Taxonomy" id="108018"/>
    <lineage>
        <taxon>Eukaryota</taxon>
        <taxon>Fungi</taxon>
        <taxon>Dikarya</taxon>
        <taxon>Ascomycota</taxon>
        <taxon>Pezizomycotina</taxon>
        <taxon>Leotiomycetes</taxon>
        <taxon>Helotiales</taxon>
        <taxon>Ploettnerulaceae</taxon>
        <taxon>Cadophora</taxon>
    </lineage>
</organism>